<keyword evidence="2" id="KW-1185">Reference proteome</keyword>
<sequence>MLEHPPLRLKSRAPIWQTEINNETTECLWKRRWSQTETRNQDLIKEPSIKVPGWDFKRAQWTTLNRIRTGQGRCNYLLHKWGMVDSPLCECGEIQNITHIVETCPFTKFEDGLVKLHECGPAAAKWLEELVVQL</sequence>
<accession>A0A5E4MUN9</accession>
<name>A0A5E4MUN9_9HEMI</name>
<evidence type="ECO:0000313" key="1">
    <source>
        <dbReference type="EMBL" id="VVC34571.1"/>
    </source>
</evidence>
<organism evidence="1 2">
    <name type="scientific">Cinara cedri</name>
    <dbReference type="NCBI Taxonomy" id="506608"/>
    <lineage>
        <taxon>Eukaryota</taxon>
        <taxon>Metazoa</taxon>
        <taxon>Ecdysozoa</taxon>
        <taxon>Arthropoda</taxon>
        <taxon>Hexapoda</taxon>
        <taxon>Insecta</taxon>
        <taxon>Pterygota</taxon>
        <taxon>Neoptera</taxon>
        <taxon>Paraneoptera</taxon>
        <taxon>Hemiptera</taxon>
        <taxon>Sternorrhyncha</taxon>
        <taxon>Aphidomorpha</taxon>
        <taxon>Aphidoidea</taxon>
        <taxon>Aphididae</taxon>
        <taxon>Lachninae</taxon>
        <taxon>Cinara</taxon>
    </lineage>
</organism>
<dbReference type="AlphaFoldDB" id="A0A5E4MUN9"/>
<dbReference type="OrthoDB" id="6614958at2759"/>
<proteinExistence type="predicted"/>
<dbReference type="EMBL" id="CABPRJ010000999">
    <property type="protein sequence ID" value="VVC34571.1"/>
    <property type="molecule type" value="Genomic_DNA"/>
</dbReference>
<evidence type="ECO:0008006" key="3">
    <source>
        <dbReference type="Google" id="ProtNLM"/>
    </source>
</evidence>
<gene>
    <name evidence="1" type="ORF">CINCED_3A010220</name>
</gene>
<dbReference type="Proteomes" id="UP000325440">
    <property type="component" value="Unassembled WGS sequence"/>
</dbReference>
<reference evidence="1 2" key="1">
    <citation type="submission" date="2019-08" db="EMBL/GenBank/DDBJ databases">
        <authorList>
            <person name="Alioto T."/>
            <person name="Alioto T."/>
            <person name="Gomez Garrido J."/>
        </authorList>
    </citation>
    <scope>NUCLEOTIDE SEQUENCE [LARGE SCALE GENOMIC DNA]</scope>
</reference>
<protein>
    <recommendedName>
        <fullName evidence="3">Reverse transcriptase zinc-binding domain</fullName>
    </recommendedName>
</protein>
<evidence type="ECO:0000313" key="2">
    <source>
        <dbReference type="Proteomes" id="UP000325440"/>
    </source>
</evidence>